<keyword evidence="5 12" id="KW-0560">Oxidoreductase</keyword>
<evidence type="ECO:0000256" key="10">
    <source>
        <dbReference type="ARBA" id="ARBA00049080"/>
    </source>
</evidence>
<dbReference type="GO" id="GO:0005737">
    <property type="term" value="C:cytoplasm"/>
    <property type="evidence" value="ECO:0007669"/>
    <property type="project" value="UniProtKB-SubCell"/>
</dbReference>
<dbReference type="SUPFAM" id="SSF55347">
    <property type="entry name" value="Glyceraldehyde-3-phosphate dehydrogenase-like, C-terminal domain"/>
    <property type="match status" value="1"/>
</dbReference>
<feature type="active site" description="Proton donor/acceptor" evidence="12">
    <location>
        <position position="147"/>
    </location>
</feature>
<dbReference type="PANTHER" id="PTHR20836">
    <property type="entry name" value="DIHYDRODIPICOLINATE REDUCTASE"/>
    <property type="match status" value="1"/>
</dbReference>
<evidence type="ECO:0000313" key="16">
    <source>
        <dbReference type="EMBL" id="HEE18384.1"/>
    </source>
</evidence>
<dbReference type="CDD" id="cd02274">
    <property type="entry name" value="DHDPR_N"/>
    <property type="match status" value="1"/>
</dbReference>
<evidence type="ECO:0000256" key="5">
    <source>
        <dbReference type="ARBA" id="ARBA00023002"/>
    </source>
</evidence>
<dbReference type="PANTHER" id="PTHR20836:SF0">
    <property type="entry name" value="4-HYDROXY-TETRAHYDRODIPICOLINATE REDUCTASE 1, CHLOROPLASTIC-RELATED"/>
    <property type="match status" value="1"/>
</dbReference>
<dbReference type="InterPro" id="IPR022663">
    <property type="entry name" value="DapB_C"/>
</dbReference>
<keyword evidence="3 12" id="KW-0521">NADP</keyword>
<comment type="similarity">
    <text evidence="1 12">Belongs to the DapB family.</text>
</comment>
<keyword evidence="6 12" id="KW-0520">NAD</keyword>
<evidence type="ECO:0000256" key="1">
    <source>
        <dbReference type="ARBA" id="ARBA00006642"/>
    </source>
</evidence>
<sequence>MIRVVIVGCAGRMGCEIKRLLSQQSDIEVVGGVEAPGHPQIGAPLGSGTIVTELSACLTSVDVVVDFSNPVTVVKNVNLCAEGGTSFITGVTGFSAEQLRTIRDAGRKIPVVWAPNFARGIAVLSRIAMQAAQLLGDEYDIHLIEIHHKKKKDAPSGTARQLTEELQVVTGRTEIPVVSIRTGDVIGEHQIIFGGAGERLELIHKAESRSTFAAGVLAAIRWIIKQPAGFYSMTDIINF</sequence>
<dbReference type="EC" id="1.17.1.8" evidence="9 12"/>
<evidence type="ECO:0000256" key="4">
    <source>
        <dbReference type="ARBA" id="ARBA00022915"/>
    </source>
</evidence>
<dbReference type="InterPro" id="IPR036291">
    <property type="entry name" value="NAD(P)-bd_dom_sf"/>
</dbReference>
<comment type="pathway">
    <text evidence="8 12">Amino-acid biosynthesis; L-lysine biosynthesis via DAP pathway; (S)-tetrahydrodipicolinate from L-aspartate: step 4/4.</text>
</comment>
<feature type="binding site" evidence="12">
    <location>
        <position position="148"/>
    </location>
    <ligand>
        <name>(S)-2,3,4,5-tetrahydrodipicolinate</name>
        <dbReference type="ChEBI" id="CHEBI:16845"/>
    </ligand>
</feature>
<comment type="caution">
    <text evidence="12">Was originally thought to be a dihydrodipicolinate reductase (DHDPR), catalyzing the conversion of dihydrodipicolinate to tetrahydrodipicolinate. However, it was shown in E.coli that the substrate of the enzymatic reaction is not dihydrodipicolinate (DHDP) but in fact (2S,4S)-4-hydroxy-2,3,4,5-tetrahydrodipicolinic acid (HTPA), the product released by the DapA-catalyzed reaction.</text>
</comment>
<dbReference type="GO" id="GO:0019877">
    <property type="term" value="P:diaminopimelate biosynthetic process"/>
    <property type="evidence" value="ECO:0007669"/>
    <property type="project" value="UniProtKB-UniRule"/>
</dbReference>
<evidence type="ECO:0000256" key="7">
    <source>
        <dbReference type="ARBA" id="ARBA00023154"/>
    </source>
</evidence>
<evidence type="ECO:0000256" key="12">
    <source>
        <dbReference type="HAMAP-Rule" id="MF_00102"/>
    </source>
</evidence>
<proteinExistence type="inferred from homology"/>
<evidence type="ECO:0000256" key="11">
    <source>
        <dbReference type="ARBA" id="ARBA00049396"/>
    </source>
</evidence>
<feature type="binding site" evidence="12">
    <location>
        <begin position="8"/>
        <end position="13"/>
    </location>
    <ligand>
        <name>NAD(+)</name>
        <dbReference type="ChEBI" id="CHEBI:57540"/>
    </ligand>
</feature>
<keyword evidence="12" id="KW-0963">Cytoplasm</keyword>
<dbReference type="NCBIfam" id="TIGR00036">
    <property type="entry name" value="dapB"/>
    <property type="match status" value="1"/>
</dbReference>
<feature type="binding site" evidence="12">
    <location>
        <begin position="157"/>
        <end position="158"/>
    </location>
    <ligand>
        <name>(S)-2,3,4,5-tetrahydrodipicolinate</name>
        <dbReference type="ChEBI" id="CHEBI:16845"/>
    </ligand>
</feature>
<evidence type="ECO:0000256" key="2">
    <source>
        <dbReference type="ARBA" id="ARBA00022605"/>
    </source>
</evidence>
<protein>
    <recommendedName>
        <fullName evidence="9 12">4-hydroxy-tetrahydrodipicolinate reductase</fullName>
        <shortName evidence="12">HTPA reductase</shortName>
        <ecNumber evidence="9 12">1.17.1.8</ecNumber>
    </recommendedName>
</protein>
<dbReference type="EMBL" id="DSLG01000002">
    <property type="protein sequence ID" value="HEA86756.1"/>
    <property type="molecule type" value="Genomic_DNA"/>
</dbReference>
<dbReference type="InterPro" id="IPR000846">
    <property type="entry name" value="DapB_N"/>
</dbReference>
<dbReference type="GO" id="GO:0051287">
    <property type="term" value="F:NAD binding"/>
    <property type="evidence" value="ECO:0007669"/>
    <property type="project" value="UniProtKB-UniRule"/>
</dbReference>
<dbReference type="GO" id="GO:0050661">
    <property type="term" value="F:NADP binding"/>
    <property type="evidence" value="ECO:0007669"/>
    <property type="project" value="UniProtKB-UniRule"/>
</dbReference>
<feature type="binding site" evidence="12">
    <location>
        <begin position="90"/>
        <end position="92"/>
    </location>
    <ligand>
        <name>NAD(+)</name>
        <dbReference type="ChEBI" id="CHEBI:57540"/>
    </ligand>
</feature>
<evidence type="ECO:0000259" key="13">
    <source>
        <dbReference type="Pfam" id="PF01113"/>
    </source>
</evidence>
<evidence type="ECO:0000256" key="8">
    <source>
        <dbReference type="ARBA" id="ARBA00037922"/>
    </source>
</evidence>
<feature type="domain" description="Dihydrodipicolinate reductase N-terminal" evidence="13">
    <location>
        <begin position="2"/>
        <end position="117"/>
    </location>
</feature>
<dbReference type="Pfam" id="PF05173">
    <property type="entry name" value="DapB_C"/>
    <property type="match status" value="1"/>
</dbReference>
<feature type="binding site" evidence="12">
    <location>
        <begin position="114"/>
        <end position="117"/>
    </location>
    <ligand>
        <name>NAD(+)</name>
        <dbReference type="ChEBI" id="CHEBI:57540"/>
    </ligand>
</feature>
<evidence type="ECO:0000256" key="6">
    <source>
        <dbReference type="ARBA" id="ARBA00023027"/>
    </source>
</evidence>
<dbReference type="Gene3D" id="3.40.50.720">
    <property type="entry name" value="NAD(P)-binding Rossmann-like Domain"/>
    <property type="match status" value="1"/>
</dbReference>
<reference evidence="16" key="1">
    <citation type="journal article" date="2020" name="mSystems">
        <title>Genome- and Community-Level Interaction Insights into Carbon Utilization and Element Cycling Functions of Hydrothermarchaeota in Hydrothermal Sediment.</title>
        <authorList>
            <person name="Zhou Z."/>
            <person name="Liu Y."/>
            <person name="Xu W."/>
            <person name="Pan J."/>
            <person name="Luo Z.H."/>
            <person name="Li M."/>
        </authorList>
    </citation>
    <scope>NUCLEOTIDE SEQUENCE [LARGE SCALE GENOMIC DNA]</scope>
    <source>
        <strain evidence="16">SpSt-236</strain>
        <strain evidence="15">SpSt-265</strain>
    </source>
</reference>
<feature type="binding site" evidence="12">
    <location>
        <position position="34"/>
    </location>
    <ligand>
        <name>NAD(+)</name>
        <dbReference type="ChEBI" id="CHEBI:57540"/>
    </ligand>
</feature>
<dbReference type="HAMAP" id="MF_00102">
    <property type="entry name" value="DapB"/>
    <property type="match status" value="1"/>
</dbReference>
<keyword evidence="2 12" id="KW-0028">Amino-acid biosynthesis</keyword>
<evidence type="ECO:0000259" key="14">
    <source>
        <dbReference type="Pfam" id="PF05173"/>
    </source>
</evidence>
<dbReference type="Pfam" id="PF01113">
    <property type="entry name" value="DapB_N"/>
    <property type="match status" value="1"/>
</dbReference>
<comment type="caution">
    <text evidence="12">Lacks conserved residue(s) required for the propagation of feature annotation.</text>
</comment>
<dbReference type="SUPFAM" id="SSF51735">
    <property type="entry name" value="NAD(P)-binding Rossmann-fold domains"/>
    <property type="match status" value="1"/>
</dbReference>
<comment type="caution">
    <text evidence="16">The sequence shown here is derived from an EMBL/GenBank/DDBJ whole genome shotgun (WGS) entry which is preliminary data.</text>
</comment>
<dbReference type="InterPro" id="IPR023940">
    <property type="entry name" value="DHDPR_bac"/>
</dbReference>
<dbReference type="Gene3D" id="3.30.360.10">
    <property type="entry name" value="Dihydrodipicolinate Reductase, domain 2"/>
    <property type="match status" value="1"/>
</dbReference>
<evidence type="ECO:0000313" key="15">
    <source>
        <dbReference type="EMBL" id="HEA86756.1"/>
    </source>
</evidence>
<accession>A0A7C1WP38</accession>
<gene>
    <name evidence="12 16" type="primary">dapB</name>
    <name evidence="16" type="ORF">ENP62_02390</name>
    <name evidence="15" type="ORF">ENP94_01945</name>
</gene>
<comment type="catalytic activity">
    <reaction evidence="10 12">
        <text>(S)-2,3,4,5-tetrahydrodipicolinate + NADP(+) + H2O = (2S,4S)-4-hydroxy-2,3,4,5-tetrahydrodipicolinate + NADPH + H(+)</text>
        <dbReference type="Rhea" id="RHEA:35331"/>
        <dbReference type="ChEBI" id="CHEBI:15377"/>
        <dbReference type="ChEBI" id="CHEBI:15378"/>
        <dbReference type="ChEBI" id="CHEBI:16845"/>
        <dbReference type="ChEBI" id="CHEBI:57783"/>
        <dbReference type="ChEBI" id="CHEBI:58349"/>
        <dbReference type="ChEBI" id="CHEBI:67139"/>
        <dbReference type="EC" id="1.17.1.8"/>
    </reaction>
</comment>
<feature type="active site" description="Proton donor" evidence="12">
    <location>
        <position position="151"/>
    </location>
</feature>
<keyword evidence="7 12" id="KW-0457">Lysine biosynthesis</keyword>
<comment type="subcellular location">
    <subcellularLocation>
        <location evidence="12">Cytoplasm</location>
    </subcellularLocation>
</comment>
<name>A0A7C1WP38_UNCW3</name>
<keyword evidence="4 12" id="KW-0220">Diaminopimelate biosynthesis</keyword>
<organism evidence="16">
    <name type="scientific">candidate division WOR-3 bacterium</name>
    <dbReference type="NCBI Taxonomy" id="2052148"/>
    <lineage>
        <taxon>Bacteria</taxon>
        <taxon>Bacteria division WOR-3</taxon>
    </lineage>
</organism>
<dbReference type="UniPathway" id="UPA00034">
    <property type="reaction ID" value="UER00018"/>
</dbReference>
<dbReference type="GO" id="GO:0016726">
    <property type="term" value="F:oxidoreductase activity, acting on CH or CH2 groups, NAD or NADP as acceptor"/>
    <property type="evidence" value="ECO:0007669"/>
    <property type="project" value="UniProtKB-UniRule"/>
</dbReference>
<dbReference type="AlphaFoldDB" id="A0A7C1WP38"/>
<feature type="domain" description="Dihydrodipicolinate reductase C-terminal" evidence="14">
    <location>
        <begin position="120"/>
        <end position="236"/>
    </location>
</feature>
<dbReference type="GO" id="GO:0009089">
    <property type="term" value="P:lysine biosynthetic process via diaminopimelate"/>
    <property type="evidence" value="ECO:0007669"/>
    <property type="project" value="UniProtKB-UniRule"/>
</dbReference>
<evidence type="ECO:0000256" key="9">
    <source>
        <dbReference type="ARBA" id="ARBA00038983"/>
    </source>
</evidence>
<dbReference type="EMBL" id="DSKA01000178">
    <property type="protein sequence ID" value="HEE18384.1"/>
    <property type="molecule type" value="Genomic_DNA"/>
</dbReference>
<comment type="function">
    <text evidence="12">Catalyzes the conversion of 4-hydroxy-tetrahydrodipicolinate (HTPA) to tetrahydrodipicolinate.</text>
</comment>
<comment type="subunit">
    <text evidence="12">Homotetramer.</text>
</comment>
<evidence type="ECO:0000256" key="3">
    <source>
        <dbReference type="ARBA" id="ARBA00022857"/>
    </source>
</evidence>
<dbReference type="PIRSF" id="PIRSF000161">
    <property type="entry name" value="DHPR"/>
    <property type="match status" value="1"/>
</dbReference>
<comment type="catalytic activity">
    <reaction evidence="11 12">
        <text>(S)-2,3,4,5-tetrahydrodipicolinate + NAD(+) + H2O = (2S,4S)-4-hydroxy-2,3,4,5-tetrahydrodipicolinate + NADH + H(+)</text>
        <dbReference type="Rhea" id="RHEA:35323"/>
        <dbReference type="ChEBI" id="CHEBI:15377"/>
        <dbReference type="ChEBI" id="CHEBI:15378"/>
        <dbReference type="ChEBI" id="CHEBI:16845"/>
        <dbReference type="ChEBI" id="CHEBI:57540"/>
        <dbReference type="ChEBI" id="CHEBI:57945"/>
        <dbReference type="ChEBI" id="CHEBI:67139"/>
        <dbReference type="EC" id="1.17.1.8"/>
    </reaction>
</comment>
<dbReference type="GO" id="GO:0008839">
    <property type="term" value="F:4-hydroxy-tetrahydrodipicolinate reductase"/>
    <property type="evidence" value="ECO:0007669"/>
    <property type="project" value="UniProtKB-UniRule"/>
</dbReference>